<organism evidence="2 3">
    <name type="scientific">Tachysurus vachellii</name>
    <name type="common">Darkbarbel catfish</name>
    <name type="synonym">Pelteobagrus vachellii</name>
    <dbReference type="NCBI Taxonomy" id="175792"/>
    <lineage>
        <taxon>Eukaryota</taxon>
        <taxon>Metazoa</taxon>
        <taxon>Chordata</taxon>
        <taxon>Craniata</taxon>
        <taxon>Vertebrata</taxon>
        <taxon>Euteleostomi</taxon>
        <taxon>Actinopterygii</taxon>
        <taxon>Neopterygii</taxon>
        <taxon>Teleostei</taxon>
        <taxon>Ostariophysi</taxon>
        <taxon>Siluriformes</taxon>
        <taxon>Bagridae</taxon>
        <taxon>Tachysurus</taxon>
    </lineage>
</organism>
<evidence type="ECO:0000313" key="2">
    <source>
        <dbReference type="EMBL" id="KAK2819518.1"/>
    </source>
</evidence>
<keyword evidence="1" id="KW-0472">Membrane</keyword>
<keyword evidence="1" id="KW-1133">Transmembrane helix</keyword>
<accession>A0AA88ISM8</accession>
<feature type="transmembrane region" description="Helical" evidence="1">
    <location>
        <begin position="28"/>
        <end position="48"/>
    </location>
</feature>
<proteinExistence type="predicted"/>
<keyword evidence="1" id="KW-0812">Transmembrane</keyword>
<reference evidence="2" key="1">
    <citation type="submission" date="2023-08" db="EMBL/GenBank/DDBJ databases">
        <title>Pelteobagrus vachellii genome.</title>
        <authorList>
            <person name="Liu H."/>
        </authorList>
    </citation>
    <scope>NUCLEOTIDE SEQUENCE</scope>
    <source>
        <strain evidence="2">PRFRI_2022a</strain>
        <tissue evidence="2">Muscle</tissue>
    </source>
</reference>
<dbReference type="AlphaFoldDB" id="A0AA88ISM8"/>
<sequence>MGHSQETGCPFVQQHRETLQQAELRSRVYFIMMMMTMLMESLPGILALQSELWCFTGTGKFTISCSVTHSSM</sequence>
<gene>
    <name evidence="2" type="ORF">Q7C36_021164</name>
</gene>
<name>A0AA88ISM8_TACVA</name>
<protein>
    <submittedName>
        <fullName evidence="2">Uncharacterized protein</fullName>
    </submittedName>
</protein>
<keyword evidence="3" id="KW-1185">Reference proteome</keyword>
<dbReference type="EMBL" id="JAVHJS010000023">
    <property type="protein sequence ID" value="KAK2819518.1"/>
    <property type="molecule type" value="Genomic_DNA"/>
</dbReference>
<dbReference type="Proteomes" id="UP001187315">
    <property type="component" value="Unassembled WGS sequence"/>
</dbReference>
<evidence type="ECO:0000256" key="1">
    <source>
        <dbReference type="SAM" id="Phobius"/>
    </source>
</evidence>
<evidence type="ECO:0000313" key="3">
    <source>
        <dbReference type="Proteomes" id="UP001187315"/>
    </source>
</evidence>
<comment type="caution">
    <text evidence="2">The sequence shown here is derived from an EMBL/GenBank/DDBJ whole genome shotgun (WGS) entry which is preliminary data.</text>
</comment>